<feature type="compositionally biased region" description="Low complexity" evidence="1">
    <location>
        <begin position="95"/>
        <end position="109"/>
    </location>
</feature>
<keyword evidence="3" id="KW-1185">Reference proteome</keyword>
<comment type="caution">
    <text evidence="2">The sequence shown here is derived from an EMBL/GenBank/DDBJ whole genome shotgun (WGS) entry which is preliminary data.</text>
</comment>
<feature type="region of interest" description="Disordered" evidence="1">
    <location>
        <begin position="90"/>
        <end position="146"/>
    </location>
</feature>
<proteinExistence type="predicted"/>
<sequence length="146" mass="15427">MYPFSRIRHCLVDSPSYSLFSGELRPWTALSSPPPATARASAERRPAHHPVVPASPASRPAPRRAPRACACSRSSTAAASHVRAGLPAAVVLAQPGEPAPATRPRGPGAPRRRPAEASPALHVESNSSSHGVHVREMPQEEDETDA</sequence>
<organism evidence="2 3">
    <name type="scientific">Panicum virgatum</name>
    <name type="common">Blackwell switchgrass</name>
    <dbReference type="NCBI Taxonomy" id="38727"/>
    <lineage>
        <taxon>Eukaryota</taxon>
        <taxon>Viridiplantae</taxon>
        <taxon>Streptophyta</taxon>
        <taxon>Embryophyta</taxon>
        <taxon>Tracheophyta</taxon>
        <taxon>Spermatophyta</taxon>
        <taxon>Magnoliopsida</taxon>
        <taxon>Liliopsida</taxon>
        <taxon>Poales</taxon>
        <taxon>Poaceae</taxon>
        <taxon>PACMAD clade</taxon>
        <taxon>Panicoideae</taxon>
        <taxon>Panicodae</taxon>
        <taxon>Paniceae</taxon>
        <taxon>Panicinae</taxon>
        <taxon>Panicum</taxon>
        <taxon>Panicum sect. Hiantes</taxon>
    </lineage>
</organism>
<dbReference type="EMBL" id="CM029042">
    <property type="protein sequence ID" value="KAG2622519.1"/>
    <property type="molecule type" value="Genomic_DNA"/>
</dbReference>
<evidence type="ECO:0000313" key="3">
    <source>
        <dbReference type="Proteomes" id="UP000823388"/>
    </source>
</evidence>
<accession>A0A8T0UQD1</accession>
<dbReference type="Proteomes" id="UP000823388">
    <property type="component" value="Chromosome 3N"/>
</dbReference>
<gene>
    <name evidence="2" type="ORF">PVAP13_3NG263101</name>
</gene>
<dbReference type="AlphaFoldDB" id="A0A8T0UQD1"/>
<evidence type="ECO:0000313" key="2">
    <source>
        <dbReference type="EMBL" id="KAG2622519.1"/>
    </source>
</evidence>
<protein>
    <submittedName>
        <fullName evidence="2">Uncharacterized protein</fullName>
    </submittedName>
</protein>
<evidence type="ECO:0000256" key="1">
    <source>
        <dbReference type="SAM" id="MobiDB-lite"/>
    </source>
</evidence>
<feature type="region of interest" description="Disordered" evidence="1">
    <location>
        <begin position="29"/>
        <end position="68"/>
    </location>
</feature>
<name>A0A8T0UQD1_PANVG</name>
<reference evidence="2" key="1">
    <citation type="submission" date="2020-05" db="EMBL/GenBank/DDBJ databases">
        <title>WGS assembly of Panicum virgatum.</title>
        <authorList>
            <person name="Lovell J.T."/>
            <person name="Jenkins J."/>
            <person name="Shu S."/>
            <person name="Juenger T.E."/>
            <person name="Schmutz J."/>
        </authorList>
    </citation>
    <scope>NUCLEOTIDE SEQUENCE</scope>
    <source>
        <strain evidence="2">AP13</strain>
    </source>
</reference>
<feature type="compositionally biased region" description="Low complexity" evidence="1">
    <location>
        <begin position="49"/>
        <end position="60"/>
    </location>
</feature>